<dbReference type="SUPFAM" id="SSF64210">
    <property type="entry name" value="Head-to-tail joining protein W, gpW"/>
    <property type="match status" value="1"/>
</dbReference>
<gene>
    <name evidence="1" type="ORF">SAMN04244572_03140</name>
</gene>
<dbReference type="OrthoDB" id="8780629at2"/>
<sequence>MSRYNPSGSLLAGMPVDQLRVSLANAQQAYLQLSSGSKVESASYTQGDGTRSVTYTRADLPMLANVIQQLQQQLGIVPRARQPLRFWFK</sequence>
<protein>
    <submittedName>
        <fullName evidence="1">GpW protein</fullName>
    </submittedName>
</protein>
<dbReference type="Gene3D" id="3.30.1580.10">
    <property type="entry name" value="Head-to-tail joining protein W"/>
    <property type="match status" value="1"/>
</dbReference>
<evidence type="ECO:0000313" key="1">
    <source>
        <dbReference type="EMBL" id="SEJ21466.1"/>
    </source>
</evidence>
<dbReference type="Pfam" id="PF02831">
    <property type="entry name" value="gpW"/>
    <property type="match status" value="1"/>
</dbReference>
<evidence type="ECO:0000313" key="2">
    <source>
        <dbReference type="Proteomes" id="UP000199250"/>
    </source>
</evidence>
<dbReference type="InterPro" id="IPR036626">
    <property type="entry name" value="GpW_sf"/>
</dbReference>
<dbReference type="InterPro" id="IPR004174">
    <property type="entry name" value="GpW"/>
</dbReference>
<organism evidence="1 2">
    <name type="scientific">Azotobacter beijerinckii</name>
    <dbReference type="NCBI Taxonomy" id="170623"/>
    <lineage>
        <taxon>Bacteria</taxon>
        <taxon>Pseudomonadati</taxon>
        <taxon>Pseudomonadota</taxon>
        <taxon>Gammaproteobacteria</taxon>
        <taxon>Pseudomonadales</taxon>
        <taxon>Pseudomonadaceae</taxon>
        <taxon>Azotobacter</taxon>
    </lineage>
</organism>
<dbReference type="EMBL" id="FNYQ01000061">
    <property type="protein sequence ID" value="SEJ21466.1"/>
    <property type="molecule type" value="Genomic_DNA"/>
</dbReference>
<dbReference type="Proteomes" id="UP000199250">
    <property type="component" value="Unassembled WGS sequence"/>
</dbReference>
<dbReference type="GO" id="GO:0019058">
    <property type="term" value="P:viral life cycle"/>
    <property type="evidence" value="ECO:0007669"/>
    <property type="project" value="InterPro"/>
</dbReference>
<accession>A0A1H6X022</accession>
<dbReference type="AlphaFoldDB" id="A0A1H6X022"/>
<reference evidence="1 2" key="1">
    <citation type="submission" date="2016-10" db="EMBL/GenBank/DDBJ databases">
        <authorList>
            <person name="de Groot N.N."/>
        </authorList>
    </citation>
    <scope>NUCLEOTIDE SEQUENCE [LARGE SCALE GENOMIC DNA]</scope>
    <source>
        <strain evidence="1 2">DSM 373</strain>
    </source>
</reference>
<dbReference type="RefSeq" id="WP_090733390.1">
    <property type="nucleotide sequence ID" value="NZ_FNYQ01000061.1"/>
</dbReference>
<name>A0A1H6X022_9GAMM</name>
<proteinExistence type="predicted"/>